<dbReference type="Pfam" id="PF13560">
    <property type="entry name" value="HTH_31"/>
    <property type="match status" value="1"/>
</dbReference>
<keyword evidence="4" id="KW-1185">Reference proteome</keyword>
<evidence type="ECO:0000259" key="1">
    <source>
        <dbReference type="PROSITE" id="PS50943"/>
    </source>
</evidence>
<proteinExistence type="predicted"/>
<dbReference type="InterPro" id="IPR001387">
    <property type="entry name" value="Cro/C1-type_HTH"/>
</dbReference>
<dbReference type="PRINTS" id="PR00364">
    <property type="entry name" value="DISEASERSIST"/>
</dbReference>
<comment type="caution">
    <text evidence="3">The sequence shown here is derived from an EMBL/GenBank/DDBJ whole genome shotgun (WGS) entry which is preliminary data.</text>
</comment>
<name>A0A7Y4L5F5_9ACTN</name>
<dbReference type="Gene3D" id="3.40.50.300">
    <property type="entry name" value="P-loop containing nucleotide triphosphate hydrolases"/>
    <property type="match status" value="1"/>
</dbReference>
<dbReference type="Proteomes" id="UP000534306">
    <property type="component" value="Unassembled WGS sequence"/>
</dbReference>
<dbReference type="SMART" id="SM00530">
    <property type="entry name" value="HTH_XRE"/>
    <property type="match status" value="1"/>
</dbReference>
<dbReference type="RefSeq" id="WP_171677967.1">
    <property type="nucleotide sequence ID" value="NZ_BAAAGT010000008.1"/>
</dbReference>
<accession>A0A7Y4L5F5</accession>
<dbReference type="Gene3D" id="1.25.40.10">
    <property type="entry name" value="Tetratricopeptide repeat domain"/>
    <property type="match status" value="1"/>
</dbReference>
<reference evidence="2 5" key="2">
    <citation type="submission" date="2020-08" db="EMBL/GenBank/DDBJ databases">
        <title>Sequencing the genomes of 1000 actinobacteria strains.</title>
        <authorList>
            <person name="Klenk H.-P."/>
        </authorList>
    </citation>
    <scope>NUCLEOTIDE SEQUENCE [LARGE SCALE GENOMIC DNA]</scope>
    <source>
        <strain evidence="2 5">DSM 15626</strain>
    </source>
</reference>
<dbReference type="CDD" id="cd00093">
    <property type="entry name" value="HTH_XRE"/>
    <property type="match status" value="1"/>
</dbReference>
<dbReference type="SUPFAM" id="SSF47413">
    <property type="entry name" value="lambda repressor-like DNA-binding domains"/>
    <property type="match status" value="1"/>
</dbReference>
<dbReference type="PANTHER" id="PTHR47691:SF3">
    <property type="entry name" value="HTH-TYPE TRANSCRIPTIONAL REGULATOR RV0890C-RELATED"/>
    <property type="match status" value="1"/>
</dbReference>
<organism evidence="3 4">
    <name type="scientific">Kribbella sandramycini</name>
    <dbReference type="NCBI Taxonomy" id="60450"/>
    <lineage>
        <taxon>Bacteria</taxon>
        <taxon>Bacillati</taxon>
        <taxon>Actinomycetota</taxon>
        <taxon>Actinomycetes</taxon>
        <taxon>Propionibacteriales</taxon>
        <taxon>Kribbellaceae</taxon>
        <taxon>Kribbella</taxon>
    </lineage>
</organism>
<dbReference type="GO" id="GO:0043531">
    <property type="term" value="F:ADP binding"/>
    <property type="evidence" value="ECO:0007669"/>
    <property type="project" value="InterPro"/>
</dbReference>
<dbReference type="InterPro" id="IPR011990">
    <property type="entry name" value="TPR-like_helical_dom_sf"/>
</dbReference>
<dbReference type="InterPro" id="IPR010982">
    <property type="entry name" value="Lambda_DNA-bd_dom_sf"/>
</dbReference>
<dbReference type="GO" id="GO:0003677">
    <property type="term" value="F:DNA binding"/>
    <property type="evidence" value="ECO:0007669"/>
    <property type="project" value="InterPro"/>
</dbReference>
<evidence type="ECO:0000313" key="3">
    <source>
        <dbReference type="EMBL" id="NOL44723.1"/>
    </source>
</evidence>
<dbReference type="SUPFAM" id="SSF48452">
    <property type="entry name" value="TPR-like"/>
    <property type="match status" value="1"/>
</dbReference>
<dbReference type="PANTHER" id="PTHR47691">
    <property type="entry name" value="REGULATOR-RELATED"/>
    <property type="match status" value="1"/>
</dbReference>
<dbReference type="Pfam" id="PF00931">
    <property type="entry name" value="NB-ARC"/>
    <property type="match status" value="1"/>
</dbReference>
<dbReference type="EMBL" id="JACHKF010000001">
    <property type="protein sequence ID" value="MBB6567001.1"/>
    <property type="molecule type" value="Genomic_DNA"/>
</dbReference>
<dbReference type="PROSITE" id="PS50943">
    <property type="entry name" value="HTH_CROC1"/>
    <property type="match status" value="1"/>
</dbReference>
<reference evidence="3 4" key="1">
    <citation type="submission" date="2020-05" db="EMBL/GenBank/DDBJ databases">
        <title>Genome sequence of Kribbella sandramycini ATCC 39419.</title>
        <authorList>
            <person name="Maclea K.S."/>
            <person name="Fair J.L."/>
        </authorList>
    </citation>
    <scope>NUCLEOTIDE SEQUENCE [LARGE SCALE GENOMIC DNA]</scope>
    <source>
        <strain evidence="3 4">ATCC 39419</strain>
    </source>
</reference>
<dbReference type="Proteomes" id="UP000553957">
    <property type="component" value="Unassembled WGS sequence"/>
</dbReference>
<dbReference type="InterPro" id="IPR027417">
    <property type="entry name" value="P-loop_NTPase"/>
</dbReference>
<dbReference type="EMBL" id="JABJRC010000009">
    <property type="protein sequence ID" value="NOL44723.1"/>
    <property type="molecule type" value="Genomic_DNA"/>
</dbReference>
<dbReference type="Gene3D" id="1.10.260.40">
    <property type="entry name" value="lambda repressor-like DNA-binding domains"/>
    <property type="match status" value="1"/>
</dbReference>
<evidence type="ECO:0000313" key="4">
    <source>
        <dbReference type="Proteomes" id="UP000534306"/>
    </source>
</evidence>
<dbReference type="Pfam" id="PF13424">
    <property type="entry name" value="TPR_12"/>
    <property type="match status" value="1"/>
</dbReference>
<evidence type="ECO:0000313" key="5">
    <source>
        <dbReference type="Proteomes" id="UP000553957"/>
    </source>
</evidence>
<dbReference type="SUPFAM" id="SSF52540">
    <property type="entry name" value="P-loop containing nucleoside triphosphate hydrolases"/>
    <property type="match status" value="1"/>
</dbReference>
<sequence length="785" mass="84332">MSDFGPVLRKFRKDAGLSQERLAEAAGVSVEAIKTLESGRRRYPRSATLNLLADGLGLTSEQRAELAAAGDRKQTRVSVPRQLPDDLDDFAGRDQQIAELERVFAAQQSRPGVVVTSAIAGMGGIGKTALGVHVAHRVADRFPDGQLYLNLRGFGPGEPMTVEEALSRLMESLGLQAADELADVGETAARYRSALAGRRVLLLLDNAADAAQVAPLLPGASTCAVLITSRRGLTELPGVAHVTLDVLPDRDAVRMLASVVADGRIAADPASALAIARLCGGVPLALRIAGARLAAEPTWTAADLSDRLDAAHRRLDELSIADLDLRASIELSVAAAADRDPETIAAFRLLGLHDGEELDVEVAAALLDLPVAVTEQILERLVDLHLLDSVAPRRYQLHDLLRSFVQETTAQLVDDAGREAARMRVLRLYRSVAWRVRSFDFLDCLIDDWMDADWVAGAEDRTLAEGLAWLDAEADEIIGAVRRAATAAATKAERVLVGELVAGLLPYFHLRRRYSDGVLLGTIAVVTADAIANPLAAAVLPFELAQQCGAAGHYSWALGYMTTALAALHALDYEMKTLEADVHLGEYLVELGRYDEARVAAERAVAGAVRGEYEITEADGRLILGIIAGRQGRTATQDEEFGRAVELVRRAGTPNARQSVLNTVGSSYLETGRYDEALRYFEECRTTALGAGHEFAVAEALEGLGRIELARGVLDAAEDYLRAALAVLAGTWQPEVGVREHLGRVLAAAGRHEEAAVQWRIALDLLVRHGAPDQETIRALLLTTS</sequence>
<evidence type="ECO:0000313" key="2">
    <source>
        <dbReference type="EMBL" id="MBB6567001.1"/>
    </source>
</evidence>
<dbReference type="AlphaFoldDB" id="A0A7Y4L5F5"/>
<feature type="domain" description="HTH cro/C1-type" evidence="1">
    <location>
        <begin position="8"/>
        <end position="63"/>
    </location>
</feature>
<protein>
    <submittedName>
        <fullName evidence="3">Helix-turn-helix domain-containing protein</fullName>
    </submittedName>
    <submittedName>
        <fullName evidence="2">Tetratricopeptide (TPR) repeat protein</fullName>
    </submittedName>
</protein>
<dbReference type="InterPro" id="IPR002182">
    <property type="entry name" value="NB-ARC"/>
</dbReference>
<gene>
    <name evidence="2" type="ORF">HNR71_002638</name>
    <name evidence="3" type="ORF">HPO96_31185</name>
</gene>